<gene>
    <name evidence="1" type="ORF">HMI46_23150</name>
</gene>
<organism evidence="1 2">
    <name type="scientific">Paenibacillus alvei</name>
    <name type="common">Bacillus alvei</name>
    <dbReference type="NCBI Taxonomy" id="44250"/>
    <lineage>
        <taxon>Bacteria</taxon>
        <taxon>Bacillati</taxon>
        <taxon>Bacillota</taxon>
        <taxon>Bacilli</taxon>
        <taxon>Bacillales</taxon>
        <taxon>Paenibacillaceae</taxon>
        <taxon>Paenibacillus</taxon>
    </lineage>
</organism>
<evidence type="ECO:0000313" key="2">
    <source>
        <dbReference type="Proteomes" id="UP000552038"/>
    </source>
</evidence>
<accession>A0AAP7A4Y6</accession>
<proteinExistence type="predicted"/>
<dbReference type="RefSeq" id="WP_171419105.1">
    <property type="nucleotide sequence ID" value="NZ_JABFOR010000044.1"/>
</dbReference>
<name>A0AAP7A4Y6_PAEAL</name>
<protein>
    <submittedName>
        <fullName evidence="1">Uncharacterized protein</fullName>
    </submittedName>
</protein>
<sequence length="214" mass="25788">MENSNQTSLREFLSSCFEVDIEHLKLSLDSNDPWNNHWDDDVFFIDKWEKFYKQYPKKMHTISRYPKYVEDRSKFHQLNVFYNNEMEDSKQIEYLQEEQKFINVIKKLWVYSRCYVESNICFQENYPENTDSKVIEQLKGIMSPGIVKIDEWEPLESLLKLNLRDYIGTCLYFTELKLIIWPGDFNCPIYIGNESNIELLEKICTVEGVYLTYE</sequence>
<dbReference type="Proteomes" id="UP000552038">
    <property type="component" value="Unassembled WGS sequence"/>
</dbReference>
<evidence type="ECO:0000313" key="1">
    <source>
        <dbReference type="EMBL" id="NOJ73426.1"/>
    </source>
</evidence>
<dbReference type="AlphaFoldDB" id="A0AAP7A4Y6"/>
<dbReference type="EMBL" id="JABFOR010000044">
    <property type="protein sequence ID" value="NOJ73426.1"/>
    <property type="molecule type" value="Genomic_DNA"/>
</dbReference>
<reference evidence="1 2" key="1">
    <citation type="submission" date="2020-05" db="EMBL/GenBank/DDBJ databases">
        <title>Whole genome sequencing and identification of novel metabolites from Paenibacillus alvei strain JR949.</title>
        <authorList>
            <person name="Rajendhran J."/>
            <person name="Sree Pranav P."/>
            <person name="Mahalakshmi B."/>
            <person name="Karthikeyan R."/>
        </authorList>
    </citation>
    <scope>NUCLEOTIDE SEQUENCE [LARGE SCALE GENOMIC DNA]</scope>
    <source>
        <strain evidence="1 2">JR949</strain>
    </source>
</reference>
<comment type="caution">
    <text evidence="1">The sequence shown here is derived from an EMBL/GenBank/DDBJ whole genome shotgun (WGS) entry which is preliminary data.</text>
</comment>